<evidence type="ECO:0000313" key="1">
    <source>
        <dbReference type="EMBL" id="UZT28844.1"/>
    </source>
</evidence>
<reference evidence="2" key="1">
    <citation type="submission" date="2022-11" db="EMBL/GenBank/DDBJ databases">
        <title>Genomics discovery of giant fungal viruses from subsurface oceanic crustal fluids.</title>
        <authorList>
            <person name="Bhattacharjee A.S."/>
            <person name="Schulz F."/>
            <person name="Woyke T."/>
            <person name="Orcutt B.N."/>
            <person name="Matinez Martinez J."/>
        </authorList>
    </citation>
    <scope>NUCLEOTIDE SEQUENCE</scope>
    <source>
        <strain evidence="1">VSAG1.JdFR</strain>
        <strain evidence="2">VSAG8.JdFR</strain>
    </source>
</reference>
<name>A0A9E8G6Q5_9VIRU</name>
<sequence length="193" mass="22883">MMETIHTNNNEHYNSIDEIQSATENKNIKKNDNKITKKNKKHDECVELKNINYKNMLLKGSNLSNNEEKYDNNILDKFLEEESEMSKKEHWLKLDKPDKLIKLKNYGNILIDKYKLNDKEILSMNNFFNSCIDLKKINKIKDIEYDKENGTILNIPIILFNENNRSFYIKKCEKHVSTVKSIPPKKNRTVKTN</sequence>
<evidence type="ECO:0000313" key="2">
    <source>
        <dbReference type="EMBL" id="UZT29187.1"/>
    </source>
</evidence>
<dbReference type="EMBL" id="OP765584">
    <property type="protein sequence ID" value="UZT29187.1"/>
    <property type="molecule type" value="Genomic_DNA"/>
</dbReference>
<accession>A0A9E8G6Q5</accession>
<dbReference type="EMBL" id="OP765507">
    <property type="protein sequence ID" value="UZT28844.1"/>
    <property type="molecule type" value="Genomic_DNA"/>
</dbReference>
<proteinExistence type="predicted"/>
<organism evidence="2">
    <name type="scientific">Nucleocytoviricota sp</name>
    <dbReference type="NCBI Taxonomy" id="2809609"/>
    <lineage>
        <taxon>Viruses</taxon>
        <taxon>Varidnaviria</taxon>
        <taxon>Bamfordvirae</taxon>
        <taxon>Nucleocytoviricota</taxon>
    </lineage>
</organism>
<protein>
    <submittedName>
        <fullName evidence="2">Uncharacterized protein</fullName>
    </submittedName>
</protein>